<dbReference type="eggNOG" id="COG2919">
    <property type="taxonomic scope" value="Bacteria"/>
</dbReference>
<gene>
    <name evidence="1" type="ORF">HY3_03565</name>
</gene>
<protein>
    <recommendedName>
        <fullName evidence="3">Cell division protein FtsL</fullName>
    </recommendedName>
</protein>
<accession>A0A062U0S3</accession>
<dbReference type="RefSeq" id="WP_034828222.1">
    <property type="nucleotide sequence ID" value="NZ_AWFA01000045.1"/>
</dbReference>
<keyword evidence="2" id="KW-1185">Reference proteome</keyword>
<dbReference type="InterPro" id="IPR007060">
    <property type="entry name" value="FtsL/DivIC"/>
</dbReference>
<sequence length="113" mass="12409">MSRRAFLFGLVVIGLLIVSLYRAKYGAKDTAAELMAVEAQIEEALHEKALLETELSHMSRREWIEEYARKELGMGPPKPEQMASEGDLDALVGVPITELGQIPAAETKGEAPE</sequence>
<dbReference type="Proteomes" id="UP000249123">
    <property type="component" value="Unassembled WGS sequence"/>
</dbReference>
<evidence type="ECO:0000313" key="2">
    <source>
        <dbReference type="Proteomes" id="UP000249123"/>
    </source>
</evidence>
<dbReference type="OrthoDB" id="7619873at2"/>
<proteinExistence type="predicted"/>
<dbReference type="EMBL" id="AWFB01000045">
    <property type="protein sequence ID" value="RAN31661.1"/>
    <property type="molecule type" value="Genomic_DNA"/>
</dbReference>
<evidence type="ECO:0000313" key="1">
    <source>
        <dbReference type="EMBL" id="RAN31661.1"/>
    </source>
</evidence>
<accession>A0A328K072</accession>
<name>A0A062U0S3_9PROT</name>
<dbReference type="Pfam" id="PF04977">
    <property type="entry name" value="DivIC"/>
    <property type="match status" value="1"/>
</dbReference>
<organism evidence="1 2">
    <name type="scientific">Hyphomonas pacifica</name>
    <dbReference type="NCBI Taxonomy" id="1280941"/>
    <lineage>
        <taxon>Bacteria</taxon>
        <taxon>Pseudomonadati</taxon>
        <taxon>Pseudomonadota</taxon>
        <taxon>Alphaproteobacteria</taxon>
        <taxon>Hyphomonadales</taxon>
        <taxon>Hyphomonadaceae</taxon>
        <taxon>Hyphomonas</taxon>
    </lineage>
</organism>
<dbReference type="AlphaFoldDB" id="A0A062U0S3"/>
<reference evidence="1 2" key="1">
    <citation type="submission" date="2013-04" db="EMBL/GenBank/DDBJ databases">
        <title>Hyphomonas sp. T24B3 Genome Sequencing.</title>
        <authorList>
            <person name="Lai Q."/>
            <person name="Shao Z."/>
        </authorList>
    </citation>
    <scope>NUCLEOTIDE SEQUENCE [LARGE SCALE GENOMIC DNA]</scope>
    <source>
        <strain evidence="1 2">T24B3</strain>
    </source>
</reference>
<comment type="caution">
    <text evidence="1">The sequence shown here is derived from an EMBL/GenBank/DDBJ whole genome shotgun (WGS) entry which is preliminary data.</text>
</comment>
<evidence type="ECO:0008006" key="3">
    <source>
        <dbReference type="Google" id="ProtNLM"/>
    </source>
</evidence>
<dbReference type="STRING" id="1280941.HY2_03870"/>